<evidence type="ECO:0000313" key="1">
    <source>
        <dbReference type="EMBL" id="KAJ9594486.1"/>
    </source>
</evidence>
<comment type="caution">
    <text evidence="1">The sequence shown here is derived from an EMBL/GenBank/DDBJ whole genome shotgun (WGS) entry which is preliminary data.</text>
</comment>
<keyword evidence="2" id="KW-1185">Reference proteome</keyword>
<feature type="non-terminal residue" evidence="1">
    <location>
        <position position="1"/>
    </location>
</feature>
<dbReference type="EMBL" id="JASPKZ010003044">
    <property type="protein sequence ID" value="KAJ9594486.1"/>
    <property type="molecule type" value="Genomic_DNA"/>
</dbReference>
<feature type="non-terminal residue" evidence="1">
    <location>
        <position position="66"/>
    </location>
</feature>
<evidence type="ECO:0000313" key="2">
    <source>
        <dbReference type="Proteomes" id="UP001233999"/>
    </source>
</evidence>
<proteinExistence type="predicted"/>
<accession>A0AAD8A8I5</accession>
<sequence length="66" mass="7747">CLLKQREEEITPTKNTCLLNVTLQQNMYNERGMFEVPKKFRRFDVILNILFSNGCVIRGLRVAESK</sequence>
<protein>
    <submittedName>
        <fullName evidence="1">Uncharacterized protein</fullName>
    </submittedName>
</protein>
<name>A0AAD8A8I5_DIPPU</name>
<reference evidence="1" key="2">
    <citation type="submission" date="2023-05" db="EMBL/GenBank/DDBJ databases">
        <authorList>
            <person name="Fouks B."/>
        </authorList>
    </citation>
    <scope>NUCLEOTIDE SEQUENCE</scope>
    <source>
        <strain evidence="1">Stay&amp;Tobe</strain>
        <tissue evidence="1">Testes</tissue>
    </source>
</reference>
<dbReference type="AlphaFoldDB" id="A0AAD8A8I5"/>
<reference evidence="1" key="1">
    <citation type="journal article" date="2023" name="IScience">
        <title>Live-bearing cockroach genome reveals convergent evolutionary mechanisms linked to viviparity in insects and beyond.</title>
        <authorList>
            <person name="Fouks B."/>
            <person name="Harrison M.C."/>
            <person name="Mikhailova A.A."/>
            <person name="Marchal E."/>
            <person name="English S."/>
            <person name="Carruthers M."/>
            <person name="Jennings E.C."/>
            <person name="Chiamaka E.L."/>
            <person name="Frigard R.A."/>
            <person name="Pippel M."/>
            <person name="Attardo G.M."/>
            <person name="Benoit J.B."/>
            <person name="Bornberg-Bauer E."/>
            <person name="Tobe S.S."/>
        </authorList>
    </citation>
    <scope>NUCLEOTIDE SEQUENCE</scope>
    <source>
        <strain evidence="1">Stay&amp;Tobe</strain>
    </source>
</reference>
<gene>
    <name evidence="1" type="ORF">L9F63_014098</name>
</gene>
<dbReference type="Proteomes" id="UP001233999">
    <property type="component" value="Unassembled WGS sequence"/>
</dbReference>
<organism evidence="1 2">
    <name type="scientific">Diploptera punctata</name>
    <name type="common">Pacific beetle cockroach</name>
    <dbReference type="NCBI Taxonomy" id="6984"/>
    <lineage>
        <taxon>Eukaryota</taxon>
        <taxon>Metazoa</taxon>
        <taxon>Ecdysozoa</taxon>
        <taxon>Arthropoda</taxon>
        <taxon>Hexapoda</taxon>
        <taxon>Insecta</taxon>
        <taxon>Pterygota</taxon>
        <taxon>Neoptera</taxon>
        <taxon>Polyneoptera</taxon>
        <taxon>Dictyoptera</taxon>
        <taxon>Blattodea</taxon>
        <taxon>Blaberoidea</taxon>
        <taxon>Blaberidae</taxon>
        <taxon>Diplopterinae</taxon>
        <taxon>Diploptera</taxon>
    </lineage>
</organism>